<gene>
    <name evidence="3" type="ORF">SDC9_80932</name>
</gene>
<feature type="domain" description="Transposase IS4-like" evidence="2">
    <location>
        <begin position="198"/>
        <end position="473"/>
    </location>
</feature>
<dbReference type="SUPFAM" id="SSF53098">
    <property type="entry name" value="Ribonuclease H-like"/>
    <property type="match status" value="1"/>
</dbReference>
<dbReference type="PANTHER" id="PTHR34614:SF2">
    <property type="entry name" value="TRANSPOSASE IS4-LIKE DOMAIN-CONTAINING PROTEIN"/>
    <property type="match status" value="1"/>
</dbReference>
<dbReference type="AlphaFoldDB" id="A0A644Z0E5"/>
<accession>A0A644Z0E5</accession>
<protein>
    <submittedName>
        <fullName evidence="3">IS1634 family transposase ISMhu8</fullName>
    </submittedName>
</protein>
<sequence length="536" mass="62105">MAIVNQFDKRSGITYVYESVSHWDKEKQQPRSKRSLIGKRDPVTGEIIPTDGRGKKRRNPEAGTTEVNHGPVPFTVADRKFYGATYLLDQIGDSLGLTEDLKACFPSLYKQIQSIAYYLILESDSPLFRFEKWSTLHRHPYGANIPSQRSSELFAGISEESKQRFFSCLAKRHQPDEYWAYDTTSVSSYSQTLRQVQYGKNKESDPLAQLNLALVFGQDSGLPFYYRKLSGNIPDVSTIKNLLADFKVLGFDKVKLVMDRGFYSEANINALLGERLKFIIAVGTHLAYIRRHIDGIYDSIRSFENLDEQYGLYSSTILTDWEFQKERPNKKDVIREKRRVYLHAYFNIEKYADEEAHFDRRLLSMKGEILSGKRNPDHETFYKKYFEVTDTPVRGIKVTVKEDVVKQTKRYFGFFALMTNEKMDAITALTLYRNKDLVEKAFGNIKERLNLRRLLVSSEKSLDGKLFVAFVALIYLSYLKKQMQDKGMFKDYTMQSLLDKLDVIECFENPGHDLRVGEILNKQKLIYEFMGVETPS</sequence>
<proteinExistence type="predicted"/>
<organism evidence="3">
    <name type="scientific">bioreactor metagenome</name>
    <dbReference type="NCBI Taxonomy" id="1076179"/>
    <lineage>
        <taxon>unclassified sequences</taxon>
        <taxon>metagenomes</taxon>
        <taxon>ecological metagenomes</taxon>
    </lineage>
</organism>
<reference evidence="3" key="1">
    <citation type="submission" date="2019-08" db="EMBL/GenBank/DDBJ databases">
        <authorList>
            <person name="Kucharzyk K."/>
            <person name="Murdoch R.W."/>
            <person name="Higgins S."/>
            <person name="Loffler F."/>
        </authorList>
    </citation>
    <scope>NUCLEOTIDE SEQUENCE</scope>
</reference>
<feature type="region of interest" description="Disordered" evidence="1">
    <location>
        <begin position="26"/>
        <end position="69"/>
    </location>
</feature>
<evidence type="ECO:0000259" key="2">
    <source>
        <dbReference type="Pfam" id="PF01609"/>
    </source>
</evidence>
<evidence type="ECO:0000313" key="3">
    <source>
        <dbReference type="EMBL" id="MPM34350.1"/>
    </source>
</evidence>
<dbReference type="NCBIfam" id="NF033559">
    <property type="entry name" value="transpos_IS1634"/>
    <property type="match status" value="1"/>
</dbReference>
<dbReference type="EMBL" id="VSSQ01006946">
    <property type="protein sequence ID" value="MPM34350.1"/>
    <property type="molecule type" value="Genomic_DNA"/>
</dbReference>
<dbReference type="Pfam" id="PF01609">
    <property type="entry name" value="DDE_Tnp_1"/>
    <property type="match status" value="1"/>
</dbReference>
<name>A0A644Z0E5_9ZZZZ</name>
<dbReference type="InterPro" id="IPR012337">
    <property type="entry name" value="RNaseH-like_sf"/>
</dbReference>
<comment type="caution">
    <text evidence="3">The sequence shown here is derived from an EMBL/GenBank/DDBJ whole genome shotgun (WGS) entry which is preliminary data.</text>
</comment>
<dbReference type="PANTHER" id="PTHR34614">
    <property type="match status" value="1"/>
</dbReference>
<dbReference type="InterPro" id="IPR047654">
    <property type="entry name" value="IS1634_transpos"/>
</dbReference>
<evidence type="ECO:0000256" key="1">
    <source>
        <dbReference type="SAM" id="MobiDB-lite"/>
    </source>
</evidence>
<dbReference type="GO" id="GO:0004803">
    <property type="term" value="F:transposase activity"/>
    <property type="evidence" value="ECO:0007669"/>
    <property type="project" value="InterPro"/>
</dbReference>
<dbReference type="GO" id="GO:0003677">
    <property type="term" value="F:DNA binding"/>
    <property type="evidence" value="ECO:0007669"/>
    <property type="project" value="InterPro"/>
</dbReference>
<dbReference type="InterPro" id="IPR002559">
    <property type="entry name" value="Transposase_11"/>
</dbReference>
<dbReference type="GO" id="GO:0006313">
    <property type="term" value="P:DNA transposition"/>
    <property type="evidence" value="ECO:0007669"/>
    <property type="project" value="InterPro"/>
</dbReference>